<accession>A0A243S632</accession>
<keyword evidence="3" id="KW-1185">Reference proteome</keyword>
<dbReference type="AlphaFoldDB" id="A0A243S632"/>
<name>A0A243S632_9ACTN</name>
<reference evidence="2 3" key="1">
    <citation type="submission" date="2017-05" db="EMBL/GenBank/DDBJ databases">
        <title>Biotechnological potential of actinobacteria isolated from South African environments.</title>
        <authorList>
            <person name="Le Roes-Hill M."/>
            <person name="Prins A."/>
            <person name="Durrell K.A."/>
        </authorList>
    </citation>
    <scope>NUCLEOTIDE SEQUENCE [LARGE SCALE GENOMIC DNA]</scope>
    <source>
        <strain evidence="2 3">HMC13</strain>
    </source>
</reference>
<dbReference type="EMBL" id="NGFN01000054">
    <property type="protein sequence ID" value="OUD03012.1"/>
    <property type="molecule type" value="Genomic_DNA"/>
</dbReference>
<sequence length="227" mass="25215">MSLLPFVVALEPEDRQALDEVVKEGRKAELKWLDAARDREGVRYLRGEAARAARGRVRAEFARLRKTGKLAGTRDLVVAREVRAELKRRKMNGPYEPVPTAEAGAPGRPVGSSPRKHGRFADEPTKLSARLAVRLPADLGEQLVRACYWESQPAVKALREWQDRWGDGPEVIMREAERNGALTVLTMFAAALASRPDADSLLEKAKLQDMVVTTGDVIRSAVKRAIR</sequence>
<feature type="region of interest" description="Disordered" evidence="1">
    <location>
        <begin position="90"/>
        <end position="121"/>
    </location>
</feature>
<organism evidence="2 3">
    <name type="scientific">Streptomyces swartbergensis</name>
    <dbReference type="NCBI Taxonomy" id="487165"/>
    <lineage>
        <taxon>Bacteria</taxon>
        <taxon>Bacillati</taxon>
        <taxon>Actinomycetota</taxon>
        <taxon>Actinomycetes</taxon>
        <taxon>Kitasatosporales</taxon>
        <taxon>Streptomycetaceae</taxon>
        <taxon>Streptomyces</taxon>
    </lineage>
</organism>
<dbReference type="RefSeq" id="WP_086600849.1">
    <property type="nucleotide sequence ID" value="NZ_NGFN01000054.1"/>
</dbReference>
<proteinExistence type="predicted"/>
<gene>
    <name evidence="2" type="ORF">CA983_11820</name>
</gene>
<evidence type="ECO:0000256" key="1">
    <source>
        <dbReference type="SAM" id="MobiDB-lite"/>
    </source>
</evidence>
<comment type="caution">
    <text evidence="2">The sequence shown here is derived from an EMBL/GenBank/DDBJ whole genome shotgun (WGS) entry which is preliminary data.</text>
</comment>
<evidence type="ECO:0000313" key="2">
    <source>
        <dbReference type="EMBL" id="OUD03012.1"/>
    </source>
</evidence>
<evidence type="ECO:0000313" key="3">
    <source>
        <dbReference type="Proteomes" id="UP000195105"/>
    </source>
</evidence>
<protein>
    <submittedName>
        <fullName evidence="2">Uncharacterized protein</fullName>
    </submittedName>
</protein>
<dbReference type="Proteomes" id="UP000195105">
    <property type="component" value="Unassembled WGS sequence"/>
</dbReference>